<keyword evidence="3" id="KW-1185">Reference proteome</keyword>
<evidence type="ECO:0000313" key="2">
    <source>
        <dbReference type="EMBL" id="GFZ01995.1"/>
    </source>
</evidence>
<name>A0A7J0FTG5_9ERIC</name>
<dbReference type="Proteomes" id="UP000585474">
    <property type="component" value="Unassembled WGS sequence"/>
</dbReference>
<accession>A0A7J0FTG5</accession>
<dbReference type="AlphaFoldDB" id="A0A7J0FTG5"/>
<proteinExistence type="predicted"/>
<reference evidence="2 3" key="1">
    <citation type="submission" date="2019-07" db="EMBL/GenBank/DDBJ databases">
        <title>De Novo Assembly of kiwifruit Actinidia rufa.</title>
        <authorList>
            <person name="Sugita-Konishi S."/>
            <person name="Sato K."/>
            <person name="Mori E."/>
            <person name="Abe Y."/>
            <person name="Kisaki G."/>
            <person name="Hamano K."/>
            <person name="Suezawa K."/>
            <person name="Otani M."/>
            <person name="Fukuda T."/>
            <person name="Manabe T."/>
            <person name="Gomi K."/>
            <person name="Tabuchi M."/>
            <person name="Akimitsu K."/>
            <person name="Kataoka I."/>
        </authorList>
    </citation>
    <scope>NUCLEOTIDE SEQUENCE [LARGE SCALE GENOMIC DNA]</scope>
    <source>
        <strain evidence="3">cv. Fuchu</strain>
    </source>
</reference>
<evidence type="ECO:0000313" key="3">
    <source>
        <dbReference type="Proteomes" id="UP000585474"/>
    </source>
</evidence>
<organism evidence="2 3">
    <name type="scientific">Actinidia rufa</name>
    <dbReference type="NCBI Taxonomy" id="165716"/>
    <lineage>
        <taxon>Eukaryota</taxon>
        <taxon>Viridiplantae</taxon>
        <taxon>Streptophyta</taxon>
        <taxon>Embryophyta</taxon>
        <taxon>Tracheophyta</taxon>
        <taxon>Spermatophyta</taxon>
        <taxon>Magnoliopsida</taxon>
        <taxon>eudicotyledons</taxon>
        <taxon>Gunneridae</taxon>
        <taxon>Pentapetalae</taxon>
        <taxon>asterids</taxon>
        <taxon>Ericales</taxon>
        <taxon>Actinidiaceae</taxon>
        <taxon>Actinidia</taxon>
    </lineage>
</organism>
<sequence>MARATAPLSPESLTFHRCLLAEVSAPIFAAGPTRPSTSARERLCSEPIDQPARGSQAKHSGLIPRARRMSGKRAAASGYLPRTASKLKASSCNFF</sequence>
<gene>
    <name evidence="2" type="ORF">Acr_15g0006040</name>
</gene>
<evidence type="ECO:0000256" key="1">
    <source>
        <dbReference type="SAM" id="MobiDB-lite"/>
    </source>
</evidence>
<dbReference type="EMBL" id="BJWL01000015">
    <property type="protein sequence ID" value="GFZ01995.1"/>
    <property type="molecule type" value="Genomic_DNA"/>
</dbReference>
<feature type="region of interest" description="Disordered" evidence="1">
    <location>
        <begin position="47"/>
        <end position="77"/>
    </location>
</feature>
<comment type="caution">
    <text evidence="2">The sequence shown here is derived from an EMBL/GenBank/DDBJ whole genome shotgun (WGS) entry which is preliminary data.</text>
</comment>
<protein>
    <submittedName>
        <fullName evidence="2">Uncharacterized protein</fullName>
    </submittedName>
</protein>